<dbReference type="InterPro" id="IPR013783">
    <property type="entry name" value="Ig-like_fold"/>
</dbReference>
<protein>
    <recommendedName>
        <fullName evidence="3">LVIVD repeat protein</fullName>
    </recommendedName>
</protein>
<dbReference type="PANTHER" id="PTHR24273">
    <property type="entry name" value="FI04643P-RELATED"/>
    <property type="match status" value="1"/>
</dbReference>
<keyword evidence="1" id="KW-0812">Transmembrane</keyword>
<evidence type="ECO:0008006" key="3">
    <source>
        <dbReference type="Google" id="ProtNLM"/>
    </source>
</evidence>
<dbReference type="Pfam" id="PF08309">
    <property type="entry name" value="LVIVD"/>
    <property type="match status" value="14"/>
</dbReference>
<dbReference type="SUPFAM" id="SSF51004">
    <property type="entry name" value="C-terminal (heme d1) domain of cytochrome cd1-nitrite reductase"/>
    <property type="match status" value="1"/>
</dbReference>
<dbReference type="EMBL" id="LAZR01007545">
    <property type="protein sequence ID" value="KKM84572.1"/>
    <property type="molecule type" value="Genomic_DNA"/>
</dbReference>
<evidence type="ECO:0000256" key="1">
    <source>
        <dbReference type="SAM" id="Phobius"/>
    </source>
</evidence>
<name>A0A0F9NTF3_9ZZZZ</name>
<feature type="transmembrane region" description="Helical" evidence="1">
    <location>
        <begin position="7"/>
        <end position="25"/>
    </location>
</feature>
<reference evidence="2" key="1">
    <citation type="journal article" date="2015" name="Nature">
        <title>Complex archaea that bridge the gap between prokaryotes and eukaryotes.</title>
        <authorList>
            <person name="Spang A."/>
            <person name="Saw J.H."/>
            <person name="Jorgensen S.L."/>
            <person name="Zaremba-Niedzwiedzka K."/>
            <person name="Martijn J."/>
            <person name="Lind A.E."/>
            <person name="van Eijk R."/>
            <person name="Schleper C."/>
            <person name="Guy L."/>
            <person name="Ettema T.J."/>
        </authorList>
    </citation>
    <scope>NUCLEOTIDE SEQUENCE</scope>
</reference>
<keyword evidence="1" id="KW-0472">Membrane</keyword>
<sequence length="1076" mass="114518">MQKLKKIVYFQIILLILIPSLLISLPKNSSEIHINEKNPEEINNTFSPQKSSVYYEDTTLDDTYAVYVSGDYAYIATDSAGLAIMNITDPTDPGLPVYRDTVPVSAYARDVFVSGNYAYMADYEYGGLAIIDISDPTSPGATVYSRDTTGYASGVFVSGDYAYVADSYSGLAIIDISNPTSPGATVYYRDTTGSANEVFVSGDYAYIADGDSGLSIIDISDPTSPGTTVYNRDLTGFAHGIYVSGDYAYLADSNLGLAIINISDPTNPGSPVYEDTSGWSYDVYISGDHAYVADGVSGLAIIDISDPTNPGLPSYENTGGTARGVCVSGDYAYIADYSTGLAVIDISIPIPPVLIDSTPTYAGAEGVYVSGDYAYIADSTYGLAVIDISDPTNPGLPVNRDTTGSARGVYVSGDYAYIADFGSGLSIIDISDPTSPGATVYNKGTTDNAADVYVSGDYAYLACWTSGLAVIDISDPTSPGTVYYENTDGTALGVFVSGDYAYVADAGYGLAVIDISVPTNPGLPVYQDTNGSAYDVYVNGDYAYVADYSTDSTTGLAVIDVSDPTNPVWVADETTSGWTQGVYVDGDYAYMADWGSGLAVIDISDPTNPGTPVYRNTAGGALGVYVSGDYAYIADYDNLAVIQVRKRVDRENPIILNTPNDFTVEAGYTGQSVSWNATDANPDTYTIELQGPGVISGPTAWTSGNAITYNILDGYGIGSYIFTVNFYDDYSHSKSESVTFTVETAIDPNITVNPVDFTVEIGYTGQNISWTATDDNPNNYTIELQGSGIVAGPTAWTSGVAVTYDIPDDFVIGDYIYTVNFTDDYGHSNTDNVTFIVSDMTDPTIISLPSDINVVFGYTGQSLSWNVTDLNPNNYTIELQGSGIVTGPTAWTSGVVITYNIPDGFAAGVYVYIVNFTDDNSNSINDSVTFTVEDTTNPSIASAPSDLTVDIGYTGQSLSWTATDPHPNTYTIELQGSGVVAGPTAWTSNVPIIYNIPDGIAVGNYTYTITFTDESGNSISESVTIIINSDGNPTPGGSIPFGNFFWIYIGFTIICLIFVKKHKLIHESRQLKDKTS</sequence>
<dbReference type="InterPro" id="IPR013211">
    <property type="entry name" value="LVIVD"/>
</dbReference>
<comment type="caution">
    <text evidence="2">The sequence shown here is derived from an EMBL/GenBank/DDBJ whole genome shotgun (WGS) entry which is preliminary data.</text>
</comment>
<gene>
    <name evidence="2" type="ORF">LCGC14_1297800</name>
</gene>
<feature type="transmembrane region" description="Helical" evidence="1">
    <location>
        <begin position="1041"/>
        <end position="1059"/>
    </location>
</feature>
<proteinExistence type="predicted"/>
<dbReference type="AlphaFoldDB" id="A0A0F9NTF3"/>
<keyword evidence="1" id="KW-1133">Transmembrane helix</keyword>
<dbReference type="PANTHER" id="PTHR24273:SF32">
    <property type="entry name" value="HYALIN"/>
    <property type="match status" value="1"/>
</dbReference>
<accession>A0A0F9NTF3</accession>
<dbReference type="InterPro" id="IPR011048">
    <property type="entry name" value="Haem_d1_sf"/>
</dbReference>
<organism evidence="2">
    <name type="scientific">marine sediment metagenome</name>
    <dbReference type="NCBI Taxonomy" id="412755"/>
    <lineage>
        <taxon>unclassified sequences</taxon>
        <taxon>metagenomes</taxon>
        <taxon>ecological metagenomes</taxon>
    </lineage>
</organism>
<evidence type="ECO:0000313" key="2">
    <source>
        <dbReference type="EMBL" id="KKM84572.1"/>
    </source>
</evidence>
<dbReference type="SUPFAM" id="SSF75011">
    <property type="entry name" value="3-carboxy-cis,cis-mucoante lactonizing enzyme"/>
    <property type="match status" value="1"/>
</dbReference>
<dbReference type="Gene3D" id="2.60.40.10">
    <property type="entry name" value="Immunoglobulins"/>
    <property type="match status" value="1"/>
</dbReference>